<feature type="transmembrane region" description="Helical" evidence="1">
    <location>
        <begin position="87"/>
        <end position="105"/>
    </location>
</feature>
<feature type="transmembrane region" description="Helical" evidence="1">
    <location>
        <begin position="358"/>
        <end position="377"/>
    </location>
</feature>
<dbReference type="STRING" id="1391654.AKJ09_03576"/>
<evidence type="ECO:0000256" key="1">
    <source>
        <dbReference type="SAM" id="Phobius"/>
    </source>
</evidence>
<feature type="transmembrane region" description="Helical" evidence="1">
    <location>
        <begin position="239"/>
        <end position="256"/>
    </location>
</feature>
<feature type="transmembrane region" description="Helical" evidence="1">
    <location>
        <begin position="14"/>
        <end position="35"/>
    </location>
</feature>
<evidence type="ECO:0000313" key="2">
    <source>
        <dbReference type="EMBL" id="AKU96912.1"/>
    </source>
</evidence>
<feature type="transmembrane region" description="Helical" evidence="1">
    <location>
        <begin position="326"/>
        <end position="346"/>
    </location>
</feature>
<keyword evidence="3" id="KW-1185">Reference proteome</keyword>
<dbReference type="KEGG" id="llu:AKJ09_03576"/>
<feature type="transmembrane region" description="Helical" evidence="1">
    <location>
        <begin position="198"/>
        <end position="227"/>
    </location>
</feature>
<dbReference type="Proteomes" id="UP000064967">
    <property type="component" value="Chromosome"/>
</dbReference>
<gene>
    <name evidence="2" type="ORF">AKJ09_03576</name>
</gene>
<organism evidence="2 3">
    <name type="scientific">Labilithrix luteola</name>
    <dbReference type="NCBI Taxonomy" id="1391654"/>
    <lineage>
        <taxon>Bacteria</taxon>
        <taxon>Pseudomonadati</taxon>
        <taxon>Myxococcota</taxon>
        <taxon>Polyangia</taxon>
        <taxon>Polyangiales</taxon>
        <taxon>Labilitrichaceae</taxon>
        <taxon>Labilithrix</taxon>
    </lineage>
</organism>
<dbReference type="AlphaFoldDB" id="A0A0K1PTR8"/>
<feature type="transmembrane region" description="Helical" evidence="1">
    <location>
        <begin position="409"/>
        <end position="426"/>
    </location>
</feature>
<proteinExistence type="predicted"/>
<keyword evidence="1" id="KW-1133">Transmembrane helix</keyword>
<dbReference type="OrthoDB" id="7799186at2"/>
<dbReference type="EMBL" id="CP012333">
    <property type="protein sequence ID" value="AKU96912.1"/>
    <property type="molecule type" value="Genomic_DNA"/>
</dbReference>
<feature type="transmembrane region" description="Helical" evidence="1">
    <location>
        <begin position="159"/>
        <end position="178"/>
    </location>
</feature>
<evidence type="ECO:0008006" key="4">
    <source>
        <dbReference type="Google" id="ProtNLM"/>
    </source>
</evidence>
<protein>
    <recommendedName>
        <fullName evidence="4">Glycosyltransferase RgtA/B/C/D-like domain-containing protein</fullName>
    </recommendedName>
</protein>
<reference evidence="2 3" key="1">
    <citation type="submission" date="2015-08" db="EMBL/GenBank/DDBJ databases">
        <authorList>
            <person name="Babu N.S."/>
            <person name="Beckwith C.J."/>
            <person name="Beseler K.G."/>
            <person name="Brison A."/>
            <person name="Carone J.V."/>
            <person name="Caskin T.P."/>
            <person name="Diamond M."/>
            <person name="Durham M.E."/>
            <person name="Foxe J.M."/>
            <person name="Go M."/>
            <person name="Henderson B.A."/>
            <person name="Jones I.B."/>
            <person name="McGettigan J.A."/>
            <person name="Micheletti S.J."/>
            <person name="Nasrallah M.E."/>
            <person name="Ortiz D."/>
            <person name="Piller C.R."/>
            <person name="Privatt S.R."/>
            <person name="Schneider S.L."/>
            <person name="Sharp S."/>
            <person name="Smith T.C."/>
            <person name="Stanton J.D."/>
            <person name="Ullery H.E."/>
            <person name="Wilson R.J."/>
            <person name="Serrano M.G."/>
            <person name="Buck G."/>
            <person name="Lee V."/>
            <person name="Wang Y."/>
            <person name="Carvalho R."/>
            <person name="Voegtly L."/>
            <person name="Shi R."/>
            <person name="Duckworth R."/>
            <person name="Johnson A."/>
            <person name="Loviza R."/>
            <person name="Walstead R."/>
            <person name="Shah Z."/>
            <person name="Kiflezghi M."/>
            <person name="Wade K."/>
            <person name="Ball S.L."/>
            <person name="Bradley K.W."/>
            <person name="Asai D.J."/>
            <person name="Bowman C.A."/>
            <person name="Russell D.A."/>
            <person name="Pope W.H."/>
            <person name="Jacobs-Sera D."/>
            <person name="Hendrix R.W."/>
            <person name="Hatfull G.F."/>
        </authorList>
    </citation>
    <scope>NUCLEOTIDE SEQUENCE [LARGE SCALE GENOMIC DNA]</scope>
    <source>
        <strain evidence="2 3">DSM 27648</strain>
    </source>
</reference>
<evidence type="ECO:0000313" key="3">
    <source>
        <dbReference type="Proteomes" id="UP000064967"/>
    </source>
</evidence>
<sequence length="572" mass="61964">MTSSRLLEPKTERVAVAVVVVLSVVIARAIGHYALEDVPHVMDEIAYTLQAKTFATGHLSAPVHLPRASFGMWFVEDRTRFFSIFPPGWPAVLAMGLVVGLGAWVNPLLHGATTFVVARASSRLADARTSNVPIALVSALLYGSSPQALLLAGTYMSHTLVAFCASLVLLAGLDLAIRESGEDDSFVAGLWRRARMPAAGFALGAVATSRPLCAVALGLMFLALVAIAVRRGARPVREVVEVVVPAFVLVALLLAYNHSLTGNALRFPQSAFFDEHGPPVDVPLFRYGPGCNDLGFGPTHGCEVGLPDGKHSIGNAFSNTGDNLTAWFYLAGGGPLVFLFAILALVFVGKRDERLPRLVVFALVPVTLALYGLYWYAGTCYGARFYQVALPALVLLAALGACDLARRSKLVFVIGVVFYLGYDVILTRAAAREVGQGYWGTDARFAHLVERWNGPPGLVLVAFEDEDLHGRHTLTTFLHDVPWLNNIRALGALGQNRPDHTGPVVFARFHPGLMQELRANYPDRERWLFVVGTHGPDKLVRYDQTNFPALEAETPPPRENFDGYILPAPLAP</sequence>
<dbReference type="RefSeq" id="WP_146648134.1">
    <property type="nucleotide sequence ID" value="NZ_CP012333.1"/>
</dbReference>
<accession>A0A0K1PTR8</accession>
<keyword evidence="1" id="KW-0812">Transmembrane</keyword>
<feature type="transmembrane region" description="Helical" evidence="1">
    <location>
        <begin position="383"/>
        <end position="402"/>
    </location>
</feature>
<keyword evidence="1" id="KW-0472">Membrane</keyword>
<name>A0A0K1PTR8_9BACT</name>